<dbReference type="EMBL" id="JAWHQM010000032">
    <property type="protein sequence ID" value="KAK5633490.1"/>
    <property type="molecule type" value="Genomic_DNA"/>
</dbReference>
<dbReference type="AlphaFoldDB" id="A0AAN7UJ67"/>
<protein>
    <recommendedName>
        <fullName evidence="1">DUF7607 domain-containing protein</fullName>
    </recommendedName>
</protein>
<organism evidence="2 3">
    <name type="scientific">Xylaria bambusicola</name>
    <dbReference type="NCBI Taxonomy" id="326684"/>
    <lineage>
        <taxon>Eukaryota</taxon>
        <taxon>Fungi</taxon>
        <taxon>Dikarya</taxon>
        <taxon>Ascomycota</taxon>
        <taxon>Pezizomycotina</taxon>
        <taxon>Sordariomycetes</taxon>
        <taxon>Xylariomycetidae</taxon>
        <taxon>Xylariales</taxon>
        <taxon>Xylariaceae</taxon>
        <taxon>Xylaria</taxon>
    </lineage>
</organism>
<sequence length="92" mass="10840">MLWKQARRYGQQSAINEAHNEIRSLEERCARLCEGILSQQWHSISELQIILQTLEPTIMDQQAARWRLDVLKSTKEPNELPELPENENKNRS</sequence>
<dbReference type="InterPro" id="IPR056026">
    <property type="entry name" value="DUF7607"/>
</dbReference>
<accession>A0AAN7UJ67</accession>
<name>A0AAN7UJ67_9PEZI</name>
<keyword evidence="3" id="KW-1185">Reference proteome</keyword>
<evidence type="ECO:0000313" key="2">
    <source>
        <dbReference type="EMBL" id="KAK5633490.1"/>
    </source>
</evidence>
<dbReference type="Proteomes" id="UP001305414">
    <property type="component" value="Unassembled WGS sequence"/>
</dbReference>
<dbReference type="Pfam" id="PF24580">
    <property type="entry name" value="DUF7607"/>
    <property type="match status" value="1"/>
</dbReference>
<evidence type="ECO:0000313" key="3">
    <source>
        <dbReference type="Proteomes" id="UP001305414"/>
    </source>
</evidence>
<comment type="caution">
    <text evidence="2">The sequence shown here is derived from an EMBL/GenBank/DDBJ whole genome shotgun (WGS) entry which is preliminary data.</text>
</comment>
<proteinExistence type="predicted"/>
<evidence type="ECO:0000259" key="1">
    <source>
        <dbReference type="Pfam" id="PF24580"/>
    </source>
</evidence>
<feature type="domain" description="DUF7607" evidence="1">
    <location>
        <begin position="2"/>
        <end position="77"/>
    </location>
</feature>
<gene>
    <name evidence="2" type="ORF">RRF57_009204</name>
</gene>
<reference evidence="2 3" key="1">
    <citation type="submission" date="2023-10" db="EMBL/GenBank/DDBJ databases">
        <title>Draft genome sequence of Xylaria bambusicola isolate GMP-LS, the root and basal stem rot pathogen of sugarcane in Indonesia.</title>
        <authorList>
            <person name="Selvaraj P."/>
            <person name="Muralishankar V."/>
            <person name="Muruganantham S."/>
            <person name="Sp S."/>
            <person name="Haryani S."/>
            <person name="Lau K.J.X."/>
            <person name="Naqvi N.I."/>
        </authorList>
    </citation>
    <scope>NUCLEOTIDE SEQUENCE [LARGE SCALE GENOMIC DNA]</scope>
    <source>
        <strain evidence="2">GMP-LS</strain>
    </source>
</reference>